<dbReference type="SUPFAM" id="SSF160379">
    <property type="entry name" value="SP0830-like"/>
    <property type="match status" value="1"/>
</dbReference>
<sequence>MNRWVALLRGVNVNGITLRSGELAQLFSDLGFSNVRTVLASGNVCFDSEVSPGVPEQARLKLAIETGLRERFGYEAWIVLIEQNGLTEIIQSYPFEEDAQHHAYVVFASSDESRDELVEAASAQENGAVEQVGVGKGVVYWRCPKGESTSTPFAKIVAKARFKATTTNRNLNTLRKLENA</sequence>
<dbReference type="Proteomes" id="UP000245283">
    <property type="component" value="Unassembled WGS sequence"/>
</dbReference>
<dbReference type="RefSeq" id="WP_109094363.1">
    <property type="nucleotide sequence ID" value="NZ_QETB01000006.1"/>
</dbReference>
<comment type="caution">
    <text evidence="1">The sequence shown here is derived from an EMBL/GenBank/DDBJ whole genome shotgun (WGS) entry which is preliminary data.</text>
</comment>
<name>A0A2V1K4J0_9ACTO</name>
<dbReference type="PIRSF" id="PIRSF008502">
    <property type="entry name" value="UCP008502"/>
    <property type="match status" value="1"/>
</dbReference>
<keyword evidence="2" id="KW-1185">Reference proteome</keyword>
<reference evidence="2" key="1">
    <citation type="submission" date="2018-05" db="EMBL/GenBank/DDBJ databases">
        <authorList>
            <person name="Li Y."/>
        </authorList>
    </citation>
    <scope>NUCLEOTIDE SEQUENCE [LARGE SCALE GENOMIC DNA]</scope>
    <source>
        <strain evidence="2">sk1b4</strain>
    </source>
</reference>
<gene>
    <name evidence="1" type="ORF">DD236_10520</name>
</gene>
<evidence type="ECO:0000313" key="1">
    <source>
        <dbReference type="EMBL" id="PWF24467.1"/>
    </source>
</evidence>
<accession>A0A2V1K4J0</accession>
<protein>
    <submittedName>
        <fullName evidence="1">Pyridoxamine 5-phosphate oxidase</fullName>
    </submittedName>
</protein>
<dbReference type="Gene3D" id="3.30.70.1260">
    <property type="entry name" value="bacterial protein sp0830 like"/>
    <property type="match status" value="1"/>
</dbReference>
<dbReference type="Gene3D" id="3.30.70.1280">
    <property type="entry name" value="SP0830-like domains"/>
    <property type="match status" value="1"/>
</dbReference>
<proteinExistence type="predicted"/>
<dbReference type="InterPro" id="IPR012545">
    <property type="entry name" value="DUF1697"/>
</dbReference>
<dbReference type="Pfam" id="PF08002">
    <property type="entry name" value="DUF1697"/>
    <property type="match status" value="1"/>
</dbReference>
<organism evidence="1 2">
    <name type="scientific">Ancrocorticia populi</name>
    <dbReference type="NCBI Taxonomy" id="2175228"/>
    <lineage>
        <taxon>Bacteria</taxon>
        <taxon>Bacillati</taxon>
        <taxon>Actinomycetota</taxon>
        <taxon>Actinomycetes</taxon>
        <taxon>Actinomycetales</taxon>
        <taxon>Actinomycetaceae</taxon>
        <taxon>Ancrocorticia</taxon>
    </lineage>
</organism>
<dbReference type="PANTHER" id="PTHR36439">
    <property type="entry name" value="BLL4334 PROTEIN"/>
    <property type="match status" value="1"/>
</dbReference>
<dbReference type="EMBL" id="QETB01000006">
    <property type="protein sequence ID" value="PWF24467.1"/>
    <property type="molecule type" value="Genomic_DNA"/>
</dbReference>
<dbReference type="AlphaFoldDB" id="A0A2V1K4J0"/>
<dbReference type="PANTHER" id="PTHR36439:SF1">
    <property type="entry name" value="DUF1697 DOMAIN-CONTAINING PROTEIN"/>
    <property type="match status" value="1"/>
</dbReference>
<evidence type="ECO:0000313" key="2">
    <source>
        <dbReference type="Proteomes" id="UP000245283"/>
    </source>
</evidence>
<dbReference type="OrthoDB" id="9806494at2"/>